<name>A0AAQ3K091_9LILI</name>
<gene>
    <name evidence="1" type="ORF">Cni_G07410</name>
</gene>
<dbReference type="Proteomes" id="UP001327560">
    <property type="component" value="Chromosome 2"/>
</dbReference>
<evidence type="ECO:0000313" key="1">
    <source>
        <dbReference type="EMBL" id="WOK98698.1"/>
    </source>
</evidence>
<accession>A0AAQ3K091</accession>
<dbReference type="EMBL" id="CP136891">
    <property type="protein sequence ID" value="WOK98698.1"/>
    <property type="molecule type" value="Genomic_DNA"/>
</dbReference>
<organism evidence="1 2">
    <name type="scientific">Canna indica</name>
    <name type="common">Indian-shot</name>
    <dbReference type="NCBI Taxonomy" id="4628"/>
    <lineage>
        <taxon>Eukaryota</taxon>
        <taxon>Viridiplantae</taxon>
        <taxon>Streptophyta</taxon>
        <taxon>Embryophyta</taxon>
        <taxon>Tracheophyta</taxon>
        <taxon>Spermatophyta</taxon>
        <taxon>Magnoliopsida</taxon>
        <taxon>Liliopsida</taxon>
        <taxon>Zingiberales</taxon>
        <taxon>Cannaceae</taxon>
        <taxon>Canna</taxon>
    </lineage>
</organism>
<evidence type="ECO:0000313" key="2">
    <source>
        <dbReference type="Proteomes" id="UP001327560"/>
    </source>
</evidence>
<keyword evidence="2" id="KW-1185">Reference proteome</keyword>
<protein>
    <recommendedName>
        <fullName evidence="3">Reverse transcriptase domain-containing protein</fullName>
    </recommendedName>
</protein>
<reference evidence="1 2" key="1">
    <citation type="submission" date="2023-10" db="EMBL/GenBank/DDBJ databases">
        <title>Chromosome-scale genome assembly provides insights into flower coloration mechanisms of Canna indica.</title>
        <authorList>
            <person name="Li C."/>
        </authorList>
    </citation>
    <scope>NUCLEOTIDE SEQUENCE [LARGE SCALE GENOMIC DNA]</scope>
    <source>
        <tissue evidence="1">Flower</tissue>
    </source>
</reference>
<dbReference type="AlphaFoldDB" id="A0AAQ3K091"/>
<sequence length="127" mass="15164">MAANEIIHHCKRYGMKAFLIKLDLSKAFDSIHWDFLYELLYKRGFPERWVRWIKMILHSSEFAVLLNGTPDLYASSLRKHVMLADVWDGRNQSWRLRWRSVSDSMERGKFMDILNNSSFTTVEDKTF</sequence>
<proteinExistence type="predicted"/>
<dbReference type="PANTHER" id="PTHR19446">
    <property type="entry name" value="REVERSE TRANSCRIPTASES"/>
    <property type="match status" value="1"/>
</dbReference>
<evidence type="ECO:0008006" key="3">
    <source>
        <dbReference type="Google" id="ProtNLM"/>
    </source>
</evidence>